<reference evidence="4" key="1">
    <citation type="submission" date="2022-11" db="UniProtKB">
        <authorList>
            <consortium name="WormBaseParasite"/>
        </authorList>
    </citation>
    <scope>IDENTIFICATION</scope>
</reference>
<evidence type="ECO:0000313" key="3">
    <source>
        <dbReference type="Proteomes" id="UP000887540"/>
    </source>
</evidence>
<dbReference type="InterPro" id="IPR001304">
    <property type="entry name" value="C-type_lectin-like"/>
</dbReference>
<dbReference type="WBParaSite" id="ACRNAN_scaffold5580.g19970.t1">
    <property type="protein sequence ID" value="ACRNAN_scaffold5580.g19970.t1"/>
    <property type="gene ID" value="ACRNAN_scaffold5580.g19970"/>
</dbReference>
<proteinExistence type="predicted"/>
<dbReference type="SMART" id="SM00034">
    <property type="entry name" value="CLECT"/>
    <property type="match status" value="1"/>
</dbReference>
<dbReference type="SUPFAM" id="SSF56436">
    <property type="entry name" value="C-type lectin-like"/>
    <property type="match status" value="1"/>
</dbReference>
<keyword evidence="1" id="KW-0175">Coiled coil</keyword>
<dbReference type="InterPro" id="IPR016187">
    <property type="entry name" value="CTDL_fold"/>
</dbReference>
<sequence length="489" mass="57657">MNKLAREIVHSVVATDEVTSKYIGTDEENKLIHAFIASLKEQKVKATELLKDDWSSVYWDNIYARPDVQTEHYQQSFTYDQGKKQFKYDAAKDQQFRSAIKDKTHRDDSISSSLRLAAGFETSISASLPLDIASGSVSGKTNFDASFNISNRNVNDKLHTNDTQTGQTNSISEDRMKEHLLQNNQNTKWTGEKFEPKSLDLYRINTRDLKAKDEIAFQRVELTLTETIQTIELRPEQTPKDDSEFREWKLKLHDQGMKNIQQENELGNMREQIQNNHQKMLEKLDNIYENNVQQKNELGNVREQIQNNQQMLEKLEKNISGINVQQKNELRNVREQIQNNQKLLENFQKNKINECHQQKGKYFYLTNSCYYFSEEQVNWTTAQQRCISKNSNLTSIHSQEENDFIYTNSKLVRFTYWWAGLYFDKTGNKWKWIDDGVETKFTNWYSGQPNYYRNHEVGVLLSSYDVNQQWKWIDNPQSITWSYICKKKL</sequence>
<evidence type="ECO:0000313" key="4">
    <source>
        <dbReference type="WBParaSite" id="ACRNAN_scaffold5580.g19970.t1"/>
    </source>
</evidence>
<dbReference type="PANTHER" id="PTHR22803">
    <property type="entry name" value="MANNOSE, PHOSPHOLIPASE, LECTIN RECEPTOR RELATED"/>
    <property type="match status" value="1"/>
</dbReference>
<dbReference type="InterPro" id="IPR016186">
    <property type="entry name" value="C-type_lectin-like/link_sf"/>
</dbReference>
<dbReference type="Gene3D" id="3.10.100.10">
    <property type="entry name" value="Mannose-Binding Protein A, subunit A"/>
    <property type="match status" value="1"/>
</dbReference>
<dbReference type="CDD" id="cd00037">
    <property type="entry name" value="CLECT"/>
    <property type="match status" value="1"/>
</dbReference>
<feature type="domain" description="C-type lectin" evidence="2">
    <location>
        <begin position="365"/>
        <end position="486"/>
    </location>
</feature>
<dbReference type="Proteomes" id="UP000887540">
    <property type="component" value="Unplaced"/>
</dbReference>
<protein>
    <submittedName>
        <fullName evidence="4">C-type lectin domain-containing protein</fullName>
    </submittedName>
</protein>
<dbReference type="InterPro" id="IPR050111">
    <property type="entry name" value="C-type_lectin/snaclec_domain"/>
</dbReference>
<accession>A0A914E3N2</accession>
<dbReference type="PROSITE" id="PS50041">
    <property type="entry name" value="C_TYPE_LECTIN_2"/>
    <property type="match status" value="1"/>
</dbReference>
<dbReference type="Pfam" id="PF00059">
    <property type="entry name" value="Lectin_C"/>
    <property type="match status" value="1"/>
</dbReference>
<dbReference type="AlphaFoldDB" id="A0A914E3N2"/>
<organism evidence="3 4">
    <name type="scientific">Acrobeloides nanus</name>
    <dbReference type="NCBI Taxonomy" id="290746"/>
    <lineage>
        <taxon>Eukaryota</taxon>
        <taxon>Metazoa</taxon>
        <taxon>Ecdysozoa</taxon>
        <taxon>Nematoda</taxon>
        <taxon>Chromadorea</taxon>
        <taxon>Rhabditida</taxon>
        <taxon>Tylenchina</taxon>
        <taxon>Cephalobomorpha</taxon>
        <taxon>Cephaloboidea</taxon>
        <taxon>Cephalobidae</taxon>
        <taxon>Acrobeloides</taxon>
    </lineage>
</organism>
<evidence type="ECO:0000259" key="2">
    <source>
        <dbReference type="PROSITE" id="PS50041"/>
    </source>
</evidence>
<evidence type="ECO:0000256" key="1">
    <source>
        <dbReference type="SAM" id="Coils"/>
    </source>
</evidence>
<keyword evidence="3" id="KW-1185">Reference proteome</keyword>
<name>A0A914E3N2_9BILA</name>
<feature type="coiled-coil region" evidence="1">
    <location>
        <begin position="270"/>
        <end position="350"/>
    </location>
</feature>